<feature type="domain" description="Putative zinc-finger" evidence="13">
    <location>
        <begin position="3"/>
        <end position="35"/>
    </location>
</feature>
<feature type="domain" description="Anti-sigma K factor RskA C-terminal" evidence="12">
    <location>
        <begin position="108"/>
        <end position="255"/>
    </location>
</feature>
<keyword evidence="15" id="KW-1185">Reference proteome</keyword>
<dbReference type="GO" id="GO:0016989">
    <property type="term" value="F:sigma factor antagonist activity"/>
    <property type="evidence" value="ECO:0007669"/>
    <property type="project" value="TreeGrafter"/>
</dbReference>
<dbReference type="Proteomes" id="UP000468687">
    <property type="component" value="Unassembled WGS sequence"/>
</dbReference>
<comment type="caution">
    <text evidence="14">The sequence shown here is derived from an EMBL/GenBank/DDBJ whole genome shotgun (WGS) entry which is preliminary data.</text>
</comment>
<dbReference type="PANTHER" id="PTHR37461">
    <property type="entry name" value="ANTI-SIGMA-K FACTOR RSKA"/>
    <property type="match status" value="1"/>
</dbReference>
<evidence type="ECO:0000256" key="2">
    <source>
        <dbReference type="ARBA" id="ARBA00004236"/>
    </source>
</evidence>
<evidence type="ECO:0000313" key="14">
    <source>
        <dbReference type="EMBL" id="NEN79888.1"/>
    </source>
</evidence>
<evidence type="ECO:0000256" key="9">
    <source>
        <dbReference type="ARBA" id="ARBA00029829"/>
    </source>
</evidence>
<dbReference type="AlphaFoldDB" id="A0A6P0HMI1"/>
<dbReference type="Pfam" id="PF13490">
    <property type="entry name" value="zf-HC2"/>
    <property type="match status" value="1"/>
</dbReference>
<evidence type="ECO:0000256" key="4">
    <source>
        <dbReference type="ARBA" id="ARBA00022692"/>
    </source>
</evidence>
<name>A0A6P0HMI1_9ACTN</name>
<dbReference type="InterPro" id="IPR027383">
    <property type="entry name" value="Znf_put"/>
</dbReference>
<feature type="region of interest" description="Disordered" evidence="11">
    <location>
        <begin position="127"/>
        <end position="147"/>
    </location>
</feature>
<dbReference type="PANTHER" id="PTHR37461:SF1">
    <property type="entry name" value="ANTI-SIGMA-K FACTOR RSKA"/>
    <property type="match status" value="1"/>
</dbReference>
<dbReference type="Gene3D" id="1.10.10.1320">
    <property type="entry name" value="Anti-sigma factor, zinc-finger domain"/>
    <property type="match status" value="1"/>
</dbReference>
<reference evidence="14 15" key="1">
    <citation type="journal article" date="2014" name="Int. J. Syst. Evol. Microbiol.">
        <title>Nocardioides zeae sp. nov., isolated from the stem of Zea mays.</title>
        <authorList>
            <person name="Glaeser S.P."/>
            <person name="McInroy J.A."/>
            <person name="Busse H.J."/>
            <person name="Kampfer P."/>
        </authorList>
    </citation>
    <scope>NUCLEOTIDE SEQUENCE [LARGE SCALE GENOMIC DNA]</scope>
    <source>
        <strain evidence="14 15">JCM 30728</strain>
    </source>
</reference>
<sequence>MNDIHALSGAYAVDALSDEERAGFEEHLEACPTCREEVDSLREAAALLPTTTETAPSPAVRAAVLASIAQVRPLPPLVAHGPENDAEASRSTGTVVPLRRHRFRTALVAAAAAVIVAGGVGVGISQLDDTDGTSQQADPEPTQDETEDEVQQVLTASDVQIVDASTTLPEGTEASVHWSPSLGKAVLVTDGMPAAPHGHLYELWYQNSAGDMVRAGLMPEGESNTVLLEGDGSGAKAVGITVEPAPHGSEEPSMPPVAFFALEDA</sequence>
<gene>
    <name evidence="14" type="ORF">G3T38_16585</name>
</gene>
<dbReference type="InterPro" id="IPR051474">
    <property type="entry name" value="Anti-sigma-K/W_factor"/>
</dbReference>
<evidence type="ECO:0000313" key="15">
    <source>
        <dbReference type="Proteomes" id="UP000468687"/>
    </source>
</evidence>
<proteinExistence type="predicted"/>
<evidence type="ECO:0000256" key="6">
    <source>
        <dbReference type="ARBA" id="ARBA00023015"/>
    </source>
</evidence>
<organism evidence="14 15">
    <name type="scientific">Nocardioides zeae</name>
    <dbReference type="NCBI Taxonomy" id="1457234"/>
    <lineage>
        <taxon>Bacteria</taxon>
        <taxon>Bacillati</taxon>
        <taxon>Actinomycetota</taxon>
        <taxon>Actinomycetes</taxon>
        <taxon>Propionibacteriales</taxon>
        <taxon>Nocardioidaceae</taxon>
        <taxon>Nocardioides</taxon>
    </lineage>
</organism>
<accession>A0A6P0HMI1</accession>
<evidence type="ECO:0000256" key="7">
    <source>
        <dbReference type="ARBA" id="ARBA00023136"/>
    </source>
</evidence>
<evidence type="ECO:0000259" key="13">
    <source>
        <dbReference type="Pfam" id="PF13490"/>
    </source>
</evidence>
<keyword evidence="5" id="KW-1133">Transmembrane helix</keyword>
<evidence type="ECO:0000256" key="10">
    <source>
        <dbReference type="ARBA" id="ARBA00030803"/>
    </source>
</evidence>
<evidence type="ECO:0000256" key="3">
    <source>
        <dbReference type="ARBA" id="ARBA00022475"/>
    </source>
</evidence>
<evidence type="ECO:0000256" key="8">
    <source>
        <dbReference type="ARBA" id="ARBA00023163"/>
    </source>
</evidence>
<evidence type="ECO:0000259" key="12">
    <source>
        <dbReference type="Pfam" id="PF10099"/>
    </source>
</evidence>
<evidence type="ECO:0000256" key="11">
    <source>
        <dbReference type="SAM" id="MobiDB-lite"/>
    </source>
</evidence>
<keyword evidence="6" id="KW-0805">Transcription regulation</keyword>
<dbReference type="InterPro" id="IPR041916">
    <property type="entry name" value="Anti_sigma_zinc_sf"/>
</dbReference>
<keyword evidence="7" id="KW-0472">Membrane</keyword>
<keyword evidence="8" id="KW-0804">Transcription</keyword>
<dbReference type="EMBL" id="JAAGXA010000012">
    <property type="protein sequence ID" value="NEN79888.1"/>
    <property type="molecule type" value="Genomic_DNA"/>
</dbReference>
<keyword evidence="4" id="KW-0812">Transmembrane</keyword>
<dbReference type="GO" id="GO:0005886">
    <property type="term" value="C:plasma membrane"/>
    <property type="evidence" value="ECO:0007669"/>
    <property type="project" value="UniProtKB-SubCell"/>
</dbReference>
<dbReference type="Pfam" id="PF10099">
    <property type="entry name" value="RskA_C"/>
    <property type="match status" value="1"/>
</dbReference>
<evidence type="ECO:0000256" key="5">
    <source>
        <dbReference type="ARBA" id="ARBA00022989"/>
    </source>
</evidence>
<dbReference type="RefSeq" id="WP_163773429.1">
    <property type="nucleotide sequence ID" value="NZ_JAAGXA010000012.1"/>
</dbReference>
<dbReference type="InterPro" id="IPR018764">
    <property type="entry name" value="RskA_C"/>
</dbReference>
<dbReference type="GO" id="GO:0006417">
    <property type="term" value="P:regulation of translation"/>
    <property type="evidence" value="ECO:0007669"/>
    <property type="project" value="TreeGrafter"/>
</dbReference>
<keyword evidence="3" id="KW-1003">Cell membrane</keyword>
<evidence type="ECO:0000256" key="1">
    <source>
        <dbReference type="ARBA" id="ARBA00004167"/>
    </source>
</evidence>
<protein>
    <recommendedName>
        <fullName evidence="10">Regulator of SigK</fullName>
    </recommendedName>
    <alternativeName>
        <fullName evidence="9">Sigma-K anti-sigma factor RskA</fullName>
    </alternativeName>
</protein>
<comment type="subcellular location">
    <subcellularLocation>
        <location evidence="2">Cell membrane</location>
    </subcellularLocation>
    <subcellularLocation>
        <location evidence="1">Membrane</location>
        <topology evidence="1">Single-pass membrane protein</topology>
    </subcellularLocation>
</comment>